<evidence type="ECO:0008006" key="4">
    <source>
        <dbReference type="Google" id="ProtNLM"/>
    </source>
</evidence>
<dbReference type="AlphaFoldDB" id="G4TRW3"/>
<comment type="caution">
    <text evidence="2">The sequence shown here is derived from an EMBL/GenBank/DDBJ whole genome shotgun (WGS) entry which is preliminary data.</text>
</comment>
<keyword evidence="3" id="KW-1185">Reference proteome</keyword>
<feature type="signal peptide" evidence="1">
    <location>
        <begin position="1"/>
        <end position="18"/>
    </location>
</feature>
<dbReference type="InParanoid" id="G4TRW3"/>
<name>G4TRW3_SERID</name>
<dbReference type="HOGENOM" id="CLU_2292750_0_0_1"/>
<sequence length="101" mass="11483">MNCPMLFLALLALPSGNSVEDNVHSEKWVRYAVVASATLFKRYICAWNGMTVVAYLPRPGVGVYFPEAFLQRKRHPLKDIGPWKSELCNVYVFMGDYICHA</sequence>
<dbReference type="Proteomes" id="UP000007148">
    <property type="component" value="Unassembled WGS sequence"/>
</dbReference>
<accession>G4TRW3</accession>
<dbReference type="EMBL" id="CAFZ01000275">
    <property type="protein sequence ID" value="CCA74056.1"/>
    <property type="molecule type" value="Genomic_DNA"/>
</dbReference>
<evidence type="ECO:0000313" key="2">
    <source>
        <dbReference type="EMBL" id="CCA74056.1"/>
    </source>
</evidence>
<organism evidence="2 3">
    <name type="scientific">Serendipita indica (strain DSM 11827)</name>
    <name type="common">Root endophyte fungus</name>
    <name type="synonym">Piriformospora indica</name>
    <dbReference type="NCBI Taxonomy" id="1109443"/>
    <lineage>
        <taxon>Eukaryota</taxon>
        <taxon>Fungi</taxon>
        <taxon>Dikarya</taxon>
        <taxon>Basidiomycota</taxon>
        <taxon>Agaricomycotina</taxon>
        <taxon>Agaricomycetes</taxon>
        <taxon>Sebacinales</taxon>
        <taxon>Serendipitaceae</taxon>
        <taxon>Serendipita</taxon>
    </lineage>
</organism>
<reference evidence="2 3" key="1">
    <citation type="journal article" date="2011" name="PLoS Pathog.">
        <title>Endophytic Life Strategies Decoded by Genome and Transcriptome Analyses of the Mutualistic Root Symbiont Piriformospora indica.</title>
        <authorList>
            <person name="Zuccaro A."/>
            <person name="Lahrmann U."/>
            <person name="Guldener U."/>
            <person name="Langen G."/>
            <person name="Pfiffi S."/>
            <person name="Biedenkopf D."/>
            <person name="Wong P."/>
            <person name="Samans B."/>
            <person name="Grimm C."/>
            <person name="Basiewicz M."/>
            <person name="Murat C."/>
            <person name="Martin F."/>
            <person name="Kogel K.H."/>
        </authorList>
    </citation>
    <scope>NUCLEOTIDE SEQUENCE [LARGE SCALE GENOMIC DNA]</scope>
    <source>
        <strain evidence="2 3">DSM 11827</strain>
    </source>
</reference>
<gene>
    <name evidence="2" type="ORF">PIIN_08010</name>
</gene>
<protein>
    <recommendedName>
        <fullName evidence="4">Secreted protein</fullName>
    </recommendedName>
</protein>
<feature type="chain" id="PRO_5003469087" description="Secreted protein" evidence="1">
    <location>
        <begin position="19"/>
        <end position="101"/>
    </location>
</feature>
<keyword evidence="1" id="KW-0732">Signal</keyword>
<evidence type="ECO:0000313" key="3">
    <source>
        <dbReference type="Proteomes" id="UP000007148"/>
    </source>
</evidence>
<proteinExistence type="predicted"/>
<evidence type="ECO:0000256" key="1">
    <source>
        <dbReference type="SAM" id="SignalP"/>
    </source>
</evidence>